<evidence type="ECO:0000256" key="1">
    <source>
        <dbReference type="ARBA" id="ARBA00023239"/>
    </source>
</evidence>
<keyword evidence="1" id="KW-0456">Lyase</keyword>
<evidence type="ECO:0000259" key="2">
    <source>
        <dbReference type="Pfam" id="PF04909"/>
    </source>
</evidence>
<dbReference type="SUPFAM" id="SSF51556">
    <property type="entry name" value="Metallo-dependent hydrolases"/>
    <property type="match status" value="1"/>
</dbReference>
<protein>
    <submittedName>
        <fullName evidence="3">Amidohydrolase</fullName>
    </submittedName>
</protein>
<dbReference type="GO" id="GO:0016787">
    <property type="term" value="F:hydrolase activity"/>
    <property type="evidence" value="ECO:0007669"/>
    <property type="project" value="UniProtKB-KW"/>
</dbReference>
<proteinExistence type="predicted"/>
<dbReference type="InterPro" id="IPR032465">
    <property type="entry name" value="ACMSD"/>
</dbReference>
<feature type="domain" description="Amidohydrolase-related" evidence="2">
    <location>
        <begin position="5"/>
        <end position="273"/>
    </location>
</feature>
<dbReference type="CDD" id="cd01292">
    <property type="entry name" value="metallo-dependent_hydrolases"/>
    <property type="match status" value="1"/>
</dbReference>
<sequence length="298" mass="33466">MEIVNAHVHMIELEKMMQKNAGLKIPGGISVLQDLEATLPLLSPQTLIAQMDEAGISKSVLYAVDAPIVYASNEYVQSLCAQFPDRLMGFASVNPNGANAVERLDKAINERGLLGLKLHPPLQNFFPNDEAVFPIYEKALELKIPVVFHVGTTPFGSLSRLSQANPLLIDDVSVEFPELRIMLTHLGTLAHKEAFMVVEKNPNVYIDTSAYLYEIKEILTLDLITRLGPNKVIFGTDYPMPYAGVIHQMKDFVECLKNLDLTEDVLEGIFHKNFEIFMNYESTEEDLNLEQIIMNMKK</sequence>
<dbReference type="Gene3D" id="3.20.20.140">
    <property type="entry name" value="Metal-dependent hydrolases"/>
    <property type="match status" value="1"/>
</dbReference>
<dbReference type="Pfam" id="PF04909">
    <property type="entry name" value="Amidohydro_2"/>
    <property type="match status" value="1"/>
</dbReference>
<gene>
    <name evidence="3" type="ORF">SCABRO_03976</name>
</gene>
<dbReference type="GO" id="GO:0016831">
    <property type="term" value="F:carboxy-lyase activity"/>
    <property type="evidence" value="ECO:0007669"/>
    <property type="project" value="InterPro"/>
</dbReference>
<dbReference type="Proteomes" id="UP000030652">
    <property type="component" value="Unassembled WGS sequence"/>
</dbReference>
<organism evidence="3 4">
    <name type="scientific">Candidatus Scalindua brodae</name>
    <dbReference type="NCBI Taxonomy" id="237368"/>
    <lineage>
        <taxon>Bacteria</taxon>
        <taxon>Pseudomonadati</taxon>
        <taxon>Planctomycetota</taxon>
        <taxon>Candidatus Brocadiia</taxon>
        <taxon>Candidatus Brocadiales</taxon>
        <taxon>Candidatus Scalinduaceae</taxon>
        <taxon>Candidatus Scalindua</taxon>
    </lineage>
</organism>
<dbReference type="InterPro" id="IPR006680">
    <property type="entry name" value="Amidohydro-rel"/>
</dbReference>
<dbReference type="eggNOG" id="COG2159">
    <property type="taxonomic scope" value="Bacteria"/>
</dbReference>
<dbReference type="AlphaFoldDB" id="A0A0B0EDT7"/>
<dbReference type="InterPro" id="IPR032466">
    <property type="entry name" value="Metal_Hydrolase"/>
</dbReference>
<keyword evidence="3" id="KW-0378">Hydrolase</keyword>
<accession>A0A0B0EDT7</accession>
<dbReference type="PANTHER" id="PTHR21240">
    <property type="entry name" value="2-AMINO-3-CARBOXYLMUCONATE-6-SEMIALDEHYDE DECARBOXYLASE"/>
    <property type="match status" value="1"/>
</dbReference>
<comment type="caution">
    <text evidence="3">The sequence shown here is derived from an EMBL/GenBank/DDBJ whole genome shotgun (WGS) entry which is preliminary data.</text>
</comment>
<evidence type="ECO:0000313" key="3">
    <source>
        <dbReference type="EMBL" id="KHE90286.1"/>
    </source>
</evidence>
<dbReference type="EMBL" id="JRYO01000269">
    <property type="protein sequence ID" value="KHE90286.1"/>
    <property type="molecule type" value="Genomic_DNA"/>
</dbReference>
<evidence type="ECO:0000313" key="4">
    <source>
        <dbReference type="Proteomes" id="UP000030652"/>
    </source>
</evidence>
<reference evidence="3 4" key="1">
    <citation type="submission" date="2014-10" db="EMBL/GenBank/DDBJ databases">
        <title>Draft genome of anammox bacterium scalindua brodae, obtained using differential coverage binning of sequence data from two enrichment reactors.</title>
        <authorList>
            <person name="Speth D.R."/>
            <person name="Russ L."/>
            <person name="Kartal B."/>
            <person name="Op den Camp H.J."/>
            <person name="Dutilh B.E."/>
            <person name="Jetten M.S."/>
        </authorList>
    </citation>
    <scope>NUCLEOTIDE SEQUENCE [LARGE SCALE GENOMIC DNA]</scope>
    <source>
        <strain evidence="3">RU1</strain>
    </source>
</reference>
<name>A0A0B0EDT7_9BACT</name>